<dbReference type="SUPFAM" id="SSF55874">
    <property type="entry name" value="ATPase domain of HSP90 chaperone/DNA topoisomerase II/histidine kinase"/>
    <property type="match status" value="1"/>
</dbReference>
<dbReference type="PANTHER" id="PTHR24421">
    <property type="entry name" value="NITRATE/NITRITE SENSOR PROTEIN NARX-RELATED"/>
    <property type="match status" value="1"/>
</dbReference>
<evidence type="ECO:0000256" key="3">
    <source>
        <dbReference type="ARBA" id="ARBA00022553"/>
    </source>
</evidence>
<keyword evidence="9" id="KW-0812">Transmembrane</keyword>
<evidence type="ECO:0000256" key="2">
    <source>
        <dbReference type="ARBA" id="ARBA00012438"/>
    </source>
</evidence>
<evidence type="ECO:0000256" key="6">
    <source>
        <dbReference type="ARBA" id="ARBA00022777"/>
    </source>
</evidence>
<name>A0A4R2JFT7_9PSEU</name>
<keyword evidence="9" id="KW-0472">Membrane</keyword>
<dbReference type="Pfam" id="PF07730">
    <property type="entry name" value="HisKA_3"/>
    <property type="match status" value="1"/>
</dbReference>
<dbReference type="SMART" id="SM00387">
    <property type="entry name" value="HATPase_c"/>
    <property type="match status" value="1"/>
</dbReference>
<feature type="transmembrane region" description="Helical" evidence="9">
    <location>
        <begin position="125"/>
        <end position="144"/>
    </location>
</feature>
<comment type="catalytic activity">
    <reaction evidence="1">
        <text>ATP + protein L-histidine = ADP + protein N-phospho-L-histidine.</text>
        <dbReference type="EC" id="2.7.13.3"/>
    </reaction>
</comment>
<evidence type="ECO:0000256" key="5">
    <source>
        <dbReference type="ARBA" id="ARBA00022741"/>
    </source>
</evidence>
<keyword evidence="12" id="KW-1185">Reference proteome</keyword>
<dbReference type="EC" id="2.7.13.3" evidence="2"/>
<organism evidence="11 12">
    <name type="scientific">Actinocrispum wychmicini</name>
    <dbReference type="NCBI Taxonomy" id="1213861"/>
    <lineage>
        <taxon>Bacteria</taxon>
        <taxon>Bacillati</taxon>
        <taxon>Actinomycetota</taxon>
        <taxon>Actinomycetes</taxon>
        <taxon>Pseudonocardiales</taxon>
        <taxon>Pseudonocardiaceae</taxon>
        <taxon>Actinocrispum</taxon>
    </lineage>
</organism>
<evidence type="ECO:0000256" key="4">
    <source>
        <dbReference type="ARBA" id="ARBA00022679"/>
    </source>
</evidence>
<dbReference type="InterPro" id="IPR003594">
    <property type="entry name" value="HATPase_dom"/>
</dbReference>
<dbReference type="EMBL" id="SLWS01000011">
    <property type="protein sequence ID" value="TCO53125.1"/>
    <property type="molecule type" value="Genomic_DNA"/>
</dbReference>
<dbReference type="GO" id="GO:0005524">
    <property type="term" value="F:ATP binding"/>
    <property type="evidence" value="ECO:0007669"/>
    <property type="project" value="UniProtKB-KW"/>
</dbReference>
<keyword evidence="3" id="KW-0597">Phosphoprotein</keyword>
<keyword evidence="6 11" id="KW-0418">Kinase</keyword>
<dbReference type="PANTHER" id="PTHR24421:SF10">
    <property type="entry name" value="NITRATE_NITRITE SENSOR PROTEIN NARQ"/>
    <property type="match status" value="1"/>
</dbReference>
<dbReference type="Proteomes" id="UP000295680">
    <property type="component" value="Unassembled WGS sequence"/>
</dbReference>
<keyword evidence="5" id="KW-0547">Nucleotide-binding</keyword>
<evidence type="ECO:0000256" key="8">
    <source>
        <dbReference type="ARBA" id="ARBA00023012"/>
    </source>
</evidence>
<dbReference type="Pfam" id="PF02518">
    <property type="entry name" value="HATPase_c"/>
    <property type="match status" value="1"/>
</dbReference>
<dbReference type="Gene3D" id="3.30.565.10">
    <property type="entry name" value="Histidine kinase-like ATPase, C-terminal domain"/>
    <property type="match status" value="1"/>
</dbReference>
<keyword evidence="8" id="KW-0902">Two-component regulatory system</keyword>
<reference evidence="11 12" key="1">
    <citation type="submission" date="2019-03" db="EMBL/GenBank/DDBJ databases">
        <title>Genomic Encyclopedia of Type Strains, Phase IV (KMG-IV): sequencing the most valuable type-strain genomes for metagenomic binning, comparative biology and taxonomic classification.</title>
        <authorList>
            <person name="Goeker M."/>
        </authorList>
    </citation>
    <scope>NUCLEOTIDE SEQUENCE [LARGE SCALE GENOMIC DNA]</scope>
    <source>
        <strain evidence="11 12">DSM 45934</strain>
    </source>
</reference>
<keyword evidence="4" id="KW-0808">Transferase</keyword>
<dbReference type="GO" id="GO:0000155">
    <property type="term" value="F:phosphorelay sensor kinase activity"/>
    <property type="evidence" value="ECO:0007669"/>
    <property type="project" value="InterPro"/>
</dbReference>
<evidence type="ECO:0000256" key="1">
    <source>
        <dbReference type="ARBA" id="ARBA00000085"/>
    </source>
</evidence>
<evidence type="ECO:0000259" key="10">
    <source>
        <dbReference type="SMART" id="SM00387"/>
    </source>
</evidence>
<protein>
    <recommendedName>
        <fullName evidence="2">histidine kinase</fullName>
        <ecNumber evidence="2">2.7.13.3</ecNumber>
    </recommendedName>
</protein>
<dbReference type="GO" id="GO:0046983">
    <property type="term" value="F:protein dimerization activity"/>
    <property type="evidence" value="ECO:0007669"/>
    <property type="project" value="InterPro"/>
</dbReference>
<dbReference type="GO" id="GO:0016020">
    <property type="term" value="C:membrane"/>
    <property type="evidence" value="ECO:0007669"/>
    <property type="project" value="InterPro"/>
</dbReference>
<dbReference type="InterPro" id="IPR036890">
    <property type="entry name" value="HATPase_C_sf"/>
</dbReference>
<accession>A0A4R2JFT7</accession>
<keyword evidence="7" id="KW-0067">ATP-binding</keyword>
<evidence type="ECO:0000313" key="12">
    <source>
        <dbReference type="Proteomes" id="UP000295680"/>
    </source>
</evidence>
<sequence>MIYRPSVDEHPRAPFTHRLTFAHLVAVDVVFAVLVGLNGWAAPDQLKRHDLAVELFVVLLVGVCSAVAIRRWRPMVALALTLIGYVAFAAADFTKAPELPIVLVLYVVALVEPMRVALAGLAAAIVMTIAGLVVANVVAAGVWFGSWDDWSLLTASRVSPLLAGWAVGLAVRRHRGYQESQREQADRQAQHRVDQAHRTVAEERLRIARELHDVVAHSMSVIAVQAGMGSHVIASQPDAAAKALAAIETTSRATLREMRALLGVLRDDTPDSDELPPTPGLADLPRMVARTERAGLRVEFSVRGNARELPPGVDLAAYRIIQEALTNVVKHARTDRGRVLVHYGENDVRIEVTDDGAGPTGSTDTGHGLIGMRERTALYGGEFSAGPLPLGGFRVAARLPTEVPG</sequence>
<feature type="transmembrane region" description="Helical" evidence="9">
    <location>
        <begin position="52"/>
        <end position="69"/>
    </location>
</feature>
<dbReference type="InterPro" id="IPR050482">
    <property type="entry name" value="Sensor_HK_TwoCompSys"/>
</dbReference>
<keyword evidence="9" id="KW-1133">Transmembrane helix</keyword>
<feature type="transmembrane region" description="Helical" evidence="9">
    <location>
        <begin position="21"/>
        <end position="40"/>
    </location>
</feature>
<dbReference type="InterPro" id="IPR011712">
    <property type="entry name" value="Sig_transdc_His_kin_sub3_dim/P"/>
</dbReference>
<evidence type="ECO:0000256" key="7">
    <source>
        <dbReference type="ARBA" id="ARBA00022840"/>
    </source>
</evidence>
<dbReference type="AlphaFoldDB" id="A0A4R2JFT7"/>
<dbReference type="Gene3D" id="1.20.5.1930">
    <property type="match status" value="1"/>
</dbReference>
<feature type="transmembrane region" description="Helical" evidence="9">
    <location>
        <begin position="76"/>
        <end position="93"/>
    </location>
</feature>
<comment type="caution">
    <text evidence="11">The sequence shown here is derived from an EMBL/GenBank/DDBJ whole genome shotgun (WGS) entry which is preliminary data.</text>
</comment>
<proteinExistence type="predicted"/>
<feature type="transmembrane region" description="Helical" evidence="9">
    <location>
        <begin position="99"/>
        <end position="118"/>
    </location>
</feature>
<evidence type="ECO:0000313" key="11">
    <source>
        <dbReference type="EMBL" id="TCO53125.1"/>
    </source>
</evidence>
<dbReference type="CDD" id="cd16917">
    <property type="entry name" value="HATPase_UhpB-NarQ-NarX-like"/>
    <property type="match status" value="1"/>
</dbReference>
<gene>
    <name evidence="11" type="ORF">EV192_111322</name>
</gene>
<evidence type="ECO:0000256" key="9">
    <source>
        <dbReference type="SAM" id="Phobius"/>
    </source>
</evidence>
<feature type="domain" description="Histidine kinase/HSP90-like ATPase" evidence="10">
    <location>
        <begin position="312"/>
        <end position="403"/>
    </location>
</feature>